<protein>
    <submittedName>
        <fullName evidence="1">Uncharacterized protein</fullName>
    </submittedName>
</protein>
<sequence>MIDWIVFFALAWGRARVSCALKDENNAPSNSFANHYGERWLDPTARYRRRMSDLLPFCFCA</sequence>
<gene>
    <name evidence="1" type="ordered locus">TPASS_0409</name>
</gene>
<organism evidence="1 2">
    <name type="scientific">Treponema pallidum subsp. pallidum (strain SS14)</name>
    <dbReference type="NCBI Taxonomy" id="455434"/>
    <lineage>
        <taxon>Bacteria</taxon>
        <taxon>Pseudomonadati</taxon>
        <taxon>Spirochaetota</taxon>
        <taxon>Spirochaetia</taxon>
        <taxon>Spirochaetales</taxon>
        <taxon>Treponemataceae</taxon>
        <taxon>Treponema</taxon>
    </lineage>
</organism>
<dbReference type="RefSeq" id="WP_010881857.1">
    <property type="nucleotide sequence ID" value="NC_021508.1"/>
</dbReference>
<evidence type="ECO:0000313" key="2">
    <source>
        <dbReference type="Proteomes" id="UP000001202"/>
    </source>
</evidence>
<dbReference type="GeneID" id="93876828"/>
<dbReference type="Proteomes" id="UP000001202">
    <property type="component" value="Chromosome"/>
</dbReference>
<dbReference type="EMBL" id="CP000805">
    <property type="protein sequence ID" value="ACD70835.1"/>
    <property type="molecule type" value="Genomic_DNA"/>
</dbReference>
<dbReference type="KEGG" id="tpp:TPASS_0409"/>
<name>A0A0H3BKF4_TREPS</name>
<proteinExistence type="predicted"/>
<dbReference type="AlphaFoldDB" id="A0A0H3BKF4"/>
<accession>A0A0H3BKF4</accession>
<reference evidence="1 2" key="1">
    <citation type="journal article" date="2008" name="BMC Microbiol.">
        <title>Complete genome sequence of Treponema pallidum ssp. pallidum strain SS14 determined with oligonucleotide arrays.</title>
        <authorList>
            <person name="Matejkova P."/>
            <person name="Strouhal M."/>
            <person name="Smajs D."/>
            <person name="Norris S.J."/>
            <person name="Palzkill T."/>
            <person name="Petrosino J.F."/>
            <person name="Sodergren E."/>
            <person name="Norton J.E."/>
            <person name="Singh J."/>
            <person name="Richmond T.A."/>
            <person name="Molla M.N."/>
            <person name="Albert T.J."/>
            <person name="Weinstock G.M."/>
        </authorList>
    </citation>
    <scope>NUCLEOTIDE SEQUENCE [LARGE SCALE GENOMIC DNA]</scope>
    <source>
        <strain evidence="1 2">SS14</strain>
    </source>
</reference>
<evidence type="ECO:0000313" key="1">
    <source>
        <dbReference type="EMBL" id="ACD70835.1"/>
    </source>
</evidence>